<dbReference type="RefSeq" id="WP_132090870.1">
    <property type="nucleotide sequence ID" value="NZ_JANKAQ010000007.1"/>
</dbReference>
<dbReference type="OrthoDB" id="9798559at2"/>
<sequence>MKVNGEIVTLTEPVSLKEFLEKSGYSTGRIAVERNGDIVPKQTYDAIMLTEADTLEIVHFVGGG</sequence>
<evidence type="ECO:0000313" key="1">
    <source>
        <dbReference type="EMBL" id="TCO84799.1"/>
    </source>
</evidence>
<dbReference type="CDD" id="cd00565">
    <property type="entry name" value="Ubl_ThiS"/>
    <property type="match status" value="1"/>
</dbReference>
<dbReference type="Proteomes" id="UP000295711">
    <property type="component" value="Unassembled WGS sequence"/>
</dbReference>
<reference evidence="1 2" key="1">
    <citation type="submission" date="2019-03" db="EMBL/GenBank/DDBJ databases">
        <title>Genomic Encyclopedia of Type Strains, Phase IV (KMG-IV): sequencing the most valuable type-strain genomes for metagenomic binning, comparative biology and taxonomic classification.</title>
        <authorList>
            <person name="Goeker M."/>
        </authorList>
    </citation>
    <scope>NUCLEOTIDE SEQUENCE [LARGE SCALE GENOMIC DNA]</scope>
    <source>
        <strain evidence="1 2">DSM 28559</strain>
    </source>
</reference>
<dbReference type="EMBL" id="SLXA01000005">
    <property type="protein sequence ID" value="TCO84799.1"/>
    <property type="molecule type" value="Genomic_DNA"/>
</dbReference>
<protein>
    <submittedName>
        <fullName evidence="1">Sulfur carrier protein</fullName>
    </submittedName>
</protein>
<dbReference type="InterPro" id="IPR012675">
    <property type="entry name" value="Beta-grasp_dom_sf"/>
</dbReference>
<keyword evidence="2" id="KW-1185">Reference proteome</keyword>
<dbReference type="InterPro" id="IPR003749">
    <property type="entry name" value="ThiS/MoaD-like"/>
</dbReference>
<evidence type="ECO:0000313" key="2">
    <source>
        <dbReference type="Proteomes" id="UP000295711"/>
    </source>
</evidence>
<name>A0A4R2LDJ9_9FIRM</name>
<accession>A0A4R2LDJ9</accession>
<dbReference type="Gene3D" id="3.10.20.30">
    <property type="match status" value="1"/>
</dbReference>
<dbReference type="Pfam" id="PF02597">
    <property type="entry name" value="ThiS"/>
    <property type="match status" value="1"/>
</dbReference>
<gene>
    <name evidence="1" type="ORF">EV212_10562</name>
</gene>
<dbReference type="PANTHER" id="PTHR34472:SF1">
    <property type="entry name" value="SULFUR CARRIER PROTEIN THIS"/>
    <property type="match status" value="1"/>
</dbReference>
<dbReference type="InterPro" id="IPR016155">
    <property type="entry name" value="Mopterin_synth/thiamin_S_b"/>
</dbReference>
<dbReference type="NCBIfam" id="TIGR01683">
    <property type="entry name" value="thiS"/>
    <property type="match status" value="1"/>
</dbReference>
<proteinExistence type="predicted"/>
<dbReference type="AlphaFoldDB" id="A0A4R2LDJ9"/>
<dbReference type="InterPro" id="IPR010035">
    <property type="entry name" value="Thi_S"/>
</dbReference>
<comment type="caution">
    <text evidence="1">The sequence shown here is derived from an EMBL/GenBank/DDBJ whole genome shotgun (WGS) entry which is preliminary data.</text>
</comment>
<dbReference type="SUPFAM" id="SSF54285">
    <property type="entry name" value="MoaD/ThiS"/>
    <property type="match status" value="1"/>
</dbReference>
<dbReference type="PANTHER" id="PTHR34472">
    <property type="entry name" value="SULFUR CARRIER PROTEIN THIS"/>
    <property type="match status" value="1"/>
</dbReference>
<organism evidence="1 2">
    <name type="scientific">Frisingicoccus caecimuris</name>
    <dbReference type="NCBI Taxonomy" id="1796636"/>
    <lineage>
        <taxon>Bacteria</taxon>
        <taxon>Bacillati</taxon>
        <taxon>Bacillota</taxon>
        <taxon>Clostridia</taxon>
        <taxon>Lachnospirales</taxon>
        <taxon>Lachnospiraceae</taxon>
        <taxon>Frisingicoccus</taxon>
    </lineage>
</organism>